<sequence>MEIDIVYFNEEMLISKITADWKIWQNKLFYYKSSLTFGNIIEILDYIKVRYKLTEIELEKINILLIDPNTEMFLVDLVGKESEIVEVKKISNILKEKNELIFWEEWNWTFSKLNNDYFLWTYVGGIADICREIKLSDSQIKKFIENGKDFVKKLANQLAEFNSEKYNEAINENRKIL</sequence>
<proteinExistence type="predicted"/>
<protein>
    <submittedName>
        <fullName evidence="1">Uncharacterized protein</fullName>
    </submittedName>
</protein>
<accession>A0ABR7IVY6</accession>
<evidence type="ECO:0000313" key="2">
    <source>
        <dbReference type="Proteomes" id="UP000605990"/>
    </source>
</evidence>
<dbReference type="Proteomes" id="UP000605990">
    <property type="component" value="Unassembled WGS sequence"/>
</dbReference>
<evidence type="ECO:0000313" key="1">
    <source>
        <dbReference type="EMBL" id="MBC5833936.1"/>
    </source>
</evidence>
<comment type="caution">
    <text evidence="1">The sequence shown here is derived from an EMBL/GenBank/DDBJ whole genome shotgun (WGS) entry which is preliminary data.</text>
</comment>
<keyword evidence="2" id="KW-1185">Reference proteome</keyword>
<dbReference type="EMBL" id="JACRUN010000001">
    <property type="protein sequence ID" value="MBC5833936.1"/>
    <property type="molecule type" value="Genomic_DNA"/>
</dbReference>
<organism evidence="1 2">
    <name type="scientific">Flavobacterium bernardetii</name>
    <dbReference type="NCBI Taxonomy" id="2813823"/>
    <lineage>
        <taxon>Bacteria</taxon>
        <taxon>Pseudomonadati</taxon>
        <taxon>Bacteroidota</taxon>
        <taxon>Flavobacteriia</taxon>
        <taxon>Flavobacteriales</taxon>
        <taxon>Flavobacteriaceae</taxon>
        <taxon>Flavobacterium</taxon>
    </lineage>
</organism>
<gene>
    <name evidence="1" type="ORF">H8R27_03480</name>
</gene>
<name>A0ABR7IVY6_9FLAO</name>
<dbReference type="RefSeq" id="WP_166125161.1">
    <property type="nucleotide sequence ID" value="NZ_JAANOQ010000001.1"/>
</dbReference>
<reference evidence="1 2" key="1">
    <citation type="submission" date="2020-08" db="EMBL/GenBank/DDBJ databases">
        <title>Description of novel Flavobacterium F-408 isolate.</title>
        <authorList>
            <person name="Saticioglu I.B."/>
            <person name="Duman M."/>
            <person name="Altun S."/>
        </authorList>
    </citation>
    <scope>NUCLEOTIDE SEQUENCE [LARGE SCALE GENOMIC DNA]</scope>
    <source>
        <strain evidence="1 2">F-408</strain>
    </source>
</reference>